<evidence type="ECO:0000259" key="1">
    <source>
        <dbReference type="Pfam" id="PF18765"/>
    </source>
</evidence>
<reference evidence="2 3" key="1">
    <citation type="journal article" date="2017" name="BMC Genomics">
        <title>Comparative genomic and phylogenomic analyses of the Bifidobacteriaceae family.</title>
        <authorList>
            <person name="Lugli G.A."/>
            <person name="Milani C."/>
            <person name="Turroni F."/>
            <person name="Duranti S."/>
            <person name="Mancabelli L."/>
            <person name="Mangifesta M."/>
            <person name="Ferrario C."/>
            <person name="Modesto M."/>
            <person name="Mattarelli P."/>
            <person name="Jiri K."/>
            <person name="van Sinderen D."/>
            <person name="Ventura M."/>
        </authorList>
    </citation>
    <scope>NUCLEOTIDE SEQUENCE [LARGE SCALE GENOMIC DNA]</scope>
    <source>
        <strain evidence="2 3">DSM 28807</strain>
    </source>
</reference>
<accession>A0A261FP94</accession>
<dbReference type="SUPFAM" id="SSF81301">
    <property type="entry name" value="Nucleotidyltransferase"/>
    <property type="match status" value="1"/>
</dbReference>
<dbReference type="STRING" id="1603886.GCA_001895165_00047"/>
<dbReference type="NCBIfam" id="TIGR01987">
    <property type="entry name" value="HI0074"/>
    <property type="match status" value="1"/>
</dbReference>
<comment type="caution">
    <text evidence="2">The sequence shown here is derived from an EMBL/GenBank/DDBJ whole genome shotgun (WGS) entry which is preliminary data.</text>
</comment>
<dbReference type="InterPro" id="IPR041633">
    <property type="entry name" value="Polbeta"/>
</dbReference>
<dbReference type="Gene3D" id="3.30.460.10">
    <property type="entry name" value="Beta Polymerase, domain 2"/>
    <property type="match status" value="1"/>
</dbReference>
<dbReference type="Proteomes" id="UP000216352">
    <property type="component" value="Unassembled WGS sequence"/>
</dbReference>
<evidence type="ECO:0000313" key="2">
    <source>
        <dbReference type="EMBL" id="OZG61002.1"/>
    </source>
</evidence>
<dbReference type="AlphaFoldDB" id="A0A261FP94"/>
<protein>
    <submittedName>
        <fullName evidence="2">Nucleotidyltransferase</fullName>
    </submittedName>
</protein>
<dbReference type="Pfam" id="PF08780">
    <property type="entry name" value="NTase_sub_bind"/>
    <property type="match status" value="1"/>
</dbReference>
<dbReference type="EMBL" id="MWWX01000011">
    <property type="protein sequence ID" value="OZG61002.1"/>
    <property type="molecule type" value="Genomic_DNA"/>
</dbReference>
<keyword evidence="3" id="KW-1185">Reference proteome</keyword>
<dbReference type="OrthoDB" id="9810452at2"/>
<dbReference type="Gene3D" id="1.20.120.330">
    <property type="entry name" value="Nucleotidyltransferases domain 2"/>
    <property type="match status" value="1"/>
</dbReference>
<dbReference type="Pfam" id="PF18765">
    <property type="entry name" value="Polbeta"/>
    <property type="match status" value="1"/>
</dbReference>
<organism evidence="2 3">
    <name type="scientific">Bifidobacterium lemurum</name>
    <dbReference type="NCBI Taxonomy" id="1603886"/>
    <lineage>
        <taxon>Bacteria</taxon>
        <taxon>Bacillati</taxon>
        <taxon>Actinomycetota</taxon>
        <taxon>Actinomycetes</taxon>
        <taxon>Bifidobacteriales</taxon>
        <taxon>Bifidobacteriaceae</taxon>
        <taxon>Bifidobacterium</taxon>
    </lineage>
</organism>
<feature type="domain" description="Polymerase beta nucleotidyltransferase" evidence="1">
    <location>
        <begin position="20"/>
        <end position="91"/>
    </location>
</feature>
<dbReference type="InterPro" id="IPR010235">
    <property type="entry name" value="HepT"/>
</dbReference>
<dbReference type="SUPFAM" id="SSF81593">
    <property type="entry name" value="Nucleotidyltransferase substrate binding subunit/domain"/>
    <property type="match status" value="1"/>
</dbReference>
<proteinExistence type="predicted"/>
<dbReference type="InterPro" id="IPR043519">
    <property type="entry name" value="NT_sf"/>
</dbReference>
<sequence length="225" mass="25276">MVVPAEQVYEQIRAMSAEAGASKVVVFGSRAKGTNRPKSDIDLAVAGCPNFSQLEDALQNDLWSLLKLDVVNLDEPISDELRAEIERDGRCSMRKYENYVAALRSLAQAPQQDLDNEFVQSGIIGKCKMQFELGWKLMKALLAYEGDPVSAAGSPRDAIKAAFQYYDFMDESLWLRMLRDRNDSAHVYDAAPARRLVDTIITDYIPEFERLRQGLADRYGSLLLS</sequence>
<dbReference type="GO" id="GO:0016740">
    <property type="term" value="F:transferase activity"/>
    <property type="evidence" value="ECO:0007669"/>
    <property type="project" value="UniProtKB-KW"/>
</dbReference>
<evidence type="ECO:0000313" key="3">
    <source>
        <dbReference type="Proteomes" id="UP000216352"/>
    </source>
</evidence>
<keyword evidence="2" id="KW-0808">Transferase</keyword>
<name>A0A261FP94_9BIFI</name>
<dbReference type="CDD" id="cd05403">
    <property type="entry name" value="NT_KNTase_like"/>
    <property type="match status" value="1"/>
</dbReference>
<gene>
    <name evidence="2" type="ORF">BLEM_1634</name>
</gene>